<dbReference type="EMBL" id="CP014864">
    <property type="protein sequence ID" value="AMX03825.1"/>
    <property type="molecule type" value="Genomic_DNA"/>
</dbReference>
<evidence type="ECO:0000313" key="8">
    <source>
        <dbReference type="Proteomes" id="UP000076077"/>
    </source>
</evidence>
<gene>
    <name evidence="6" type="ORF">A3224_15615</name>
    <name evidence="7" type="ORF">OQJ68_07570</name>
</gene>
<dbReference type="InterPro" id="IPR003702">
    <property type="entry name" value="ActCoA_hydro_N"/>
</dbReference>
<dbReference type="EMBL" id="JAPHQB010000009">
    <property type="protein sequence ID" value="MCX2801640.1"/>
    <property type="molecule type" value="Genomic_DNA"/>
</dbReference>
<dbReference type="InterPro" id="IPR038460">
    <property type="entry name" value="AcetylCoA_hyd_C_sf"/>
</dbReference>
<dbReference type="FunFam" id="3.40.1080.20:FF:000001">
    <property type="entry name" value="Acetyl-CoA hydrolase Ach1"/>
    <property type="match status" value="1"/>
</dbReference>
<feature type="binding site" evidence="3">
    <location>
        <position position="385"/>
    </location>
    <ligand>
        <name>CoA</name>
        <dbReference type="ChEBI" id="CHEBI:57287"/>
    </ligand>
</feature>
<feature type="binding site" evidence="3">
    <location>
        <position position="365"/>
    </location>
    <ligand>
        <name>CoA</name>
        <dbReference type="ChEBI" id="CHEBI:57287"/>
    </ligand>
</feature>
<dbReference type="GO" id="GO:0006083">
    <property type="term" value="P:acetate metabolic process"/>
    <property type="evidence" value="ECO:0007669"/>
    <property type="project" value="InterPro"/>
</dbReference>
<evidence type="ECO:0000256" key="2">
    <source>
        <dbReference type="PIRSR" id="PIRSR617821-1"/>
    </source>
</evidence>
<dbReference type="Proteomes" id="UP001209730">
    <property type="component" value="Unassembled WGS sequence"/>
</dbReference>
<dbReference type="Gene3D" id="3.40.1080.10">
    <property type="entry name" value="Glutaconate Coenzyme A-transferase"/>
    <property type="match status" value="1"/>
</dbReference>
<dbReference type="FunFam" id="3.30.750.70:FF:000002">
    <property type="entry name" value="Acetyl-CoA hydrolase Ach1"/>
    <property type="match status" value="1"/>
</dbReference>
<evidence type="ECO:0000313" key="6">
    <source>
        <dbReference type="EMBL" id="AMX03825.1"/>
    </source>
</evidence>
<organism evidence="6 8">
    <name type="scientific">Microbulbifer thermotolerans</name>
    <dbReference type="NCBI Taxonomy" id="252514"/>
    <lineage>
        <taxon>Bacteria</taxon>
        <taxon>Pseudomonadati</taxon>
        <taxon>Pseudomonadota</taxon>
        <taxon>Gammaproteobacteria</taxon>
        <taxon>Cellvibrionales</taxon>
        <taxon>Microbulbiferaceae</taxon>
        <taxon>Microbulbifer</taxon>
    </lineage>
</organism>
<keyword evidence="8" id="KW-1185">Reference proteome</keyword>
<dbReference type="SUPFAM" id="SSF100950">
    <property type="entry name" value="NagB/RpiA/CoA transferase-like"/>
    <property type="match status" value="2"/>
</dbReference>
<dbReference type="RefSeq" id="WP_067156773.1">
    <property type="nucleotide sequence ID" value="NZ_CP014864.1"/>
</dbReference>
<feature type="domain" description="Acetyl-CoA hydrolase/transferase C-terminal" evidence="5">
    <location>
        <begin position="326"/>
        <end position="470"/>
    </location>
</feature>
<dbReference type="InterPro" id="IPR037171">
    <property type="entry name" value="NagB/RpiA_transferase-like"/>
</dbReference>
<reference evidence="6" key="1">
    <citation type="submission" date="2016-03" db="EMBL/GenBank/DDBJ databases">
        <authorList>
            <person name="Ploux O."/>
        </authorList>
    </citation>
    <scope>NUCLEOTIDE SEQUENCE [LARGE SCALE GENOMIC DNA]</scope>
    <source>
        <strain evidence="6">DAU221</strain>
    </source>
</reference>
<dbReference type="InterPro" id="IPR046433">
    <property type="entry name" value="ActCoA_hydro"/>
</dbReference>
<protein>
    <submittedName>
        <fullName evidence="6 7">Acetyl-CoA hydrolase</fullName>
    </submittedName>
</protein>
<reference evidence="8" key="2">
    <citation type="submission" date="2016-03" db="EMBL/GenBank/DDBJ databases">
        <authorList>
            <person name="Lee Y.-S."/>
            <person name="Choi Y.-L."/>
        </authorList>
    </citation>
    <scope>NUCLEOTIDE SEQUENCE [LARGE SCALE GENOMIC DNA]</scope>
    <source>
        <strain evidence="8">DAU221</strain>
    </source>
</reference>
<dbReference type="GeneID" id="76609456"/>
<dbReference type="PANTHER" id="PTHR43609:SF1">
    <property type="entry name" value="ACETYL-COA HYDROLASE"/>
    <property type="match status" value="1"/>
</dbReference>
<dbReference type="Gene3D" id="3.40.1080.20">
    <property type="entry name" value="Acetyl-CoA hydrolase/transferase C-terminal domain"/>
    <property type="match status" value="1"/>
</dbReference>
<feature type="domain" description="Acetyl-CoA hydrolase/transferase N-terminal" evidence="4">
    <location>
        <begin position="16"/>
        <end position="223"/>
    </location>
</feature>
<evidence type="ECO:0000259" key="4">
    <source>
        <dbReference type="Pfam" id="PF02550"/>
    </source>
</evidence>
<keyword evidence="6" id="KW-0378">Hydrolase</keyword>
<reference evidence="7" key="3">
    <citation type="submission" date="2022-11" db="EMBL/GenBank/DDBJ databases">
        <title>Chitin-degrading and fungicidal potential of chitinolytic bacterial strains from marine environment of the Pacific Ocean regions.</title>
        <authorList>
            <person name="Pentekhina I."/>
            <person name="Nedashkovskaya O."/>
            <person name="Seitkalieva A."/>
            <person name="Podvolotskaya A."/>
            <person name="Tekutyeva L."/>
            <person name="Balabanova L."/>
        </authorList>
    </citation>
    <scope>NUCLEOTIDE SEQUENCE</scope>
    <source>
        <strain evidence="7">KMM 6838</strain>
    </source>
</reference>
<dbReference type="GO" id="GO:0003986">
    <property type="term" value="F:acetyl-CoA hydrolase activity"/>
    <property type="evidence" value="ECO:0007669"/>
    <property type="project" value="TreeGrafter"/>
</dbReference>
<name>A0A143HQ09_MICTH</name>
<dbReference type="Pfam" id="PF02550">
    <property type="entry name" value="AcetylCoA_hydro"/>
    <property type="match status" value="1"/>
</dbReference>
<dbReference type="Proteomes" id="UP000076077">
    <property type="component" value="Chromosome"/>
</dbReference>
<dbReference type="InterPro" id="IPR026888">
    <property type="entry name" value="AcetylCoA_hyd_C"/>
</dbReference>
<dbReference type="AlphaFoldDB" id="A0A143HQ09"/>
<evidence type="ECO:0000313" key="7">
    <source>
        <dbReference type="EMBL" id="MCX2801640.1"/>
    </source>
</evidence>
<evidence type="ECO:0000256" key="3">
    <source>
        <dbReference type="PIRSR" id="PIRSR617821-2"/>
    </source>
</evidence>
<dbReference type="InterPro" id="IPR017821">
    <property type="entry name" value="Succinate_CoA_transferase"/>
</dbReference>
<dbReference type="Gene3D" id="3.30.750.70">
    <property type="entry name" value="4-hydroxybutyrate coenzyme like domains"/>
    <property type="match status" value="1"/>
</dbReference>
<evidence type="ECO:0000259" key="5">
    <source>
        <dbReference type="Pfam" id="PF13336"/>
    </source>
</evidence>
<dbReference type="KEGG" id="mthd:A3224_15615"/>
<dbReference type="PANTHER" id="PTHR43609">
    <property type="entry name" value="ACETYL-COA HYDROLASE"/>
    <property type="match status" value="1"/>
</dbReference>
<sequence length="503" mass="55163">MTNATRIHCPTLRNRIMSASEAAALIPAGANVGMSGFTGAGYPKAVPQALAEHIQAQHAQGDNYRINIWTGASTAPELDGALAEADGIELRLPYQSDPTCRQKINEGQMEYIDIHLSHVAQHAWFGFFGKLDIALIEVAGITEDGKLIPSSSVGNNKTWIEQADKVILEVNYGQSAGLEGMHDVYYGTALPPNRRPIQILQPDDRIGENYLRCPPEKIIAVVETNAPDRNSCFSEPDEISQRIAHHLLDFFEHEVKKGRLPENLLPLQSGVGNIANAVLAGLEEGPFENLTSYTEVLQDGMLSLLRSGKLRMASATAFSLSPEANQELADNIDFYRSRIILRPQEISNHPEVIRRLGVIAMNGMIEADIYGNVNSTHIMGTRMMNGIGGSGDFARNGYLSVFMTPSTAKGGAISAIVPMVSHVDHTEHDVQVIVTEQGLADLRGLSPKQRAKTIIENCAHPDYRPRLLDYFERACASGRGMHTPHLIGEALSWHQRYEETGQM</sequence>
<feature type="active site" description="5-glutamyl coenzyme A thioester intermediate" evidence="2">
    <location>
        <position position="295"/>
    </location>
</feature>
<dbReference type="Pfam" id="PF13336">
    <property type="entry name" value="AcetylCoA_hyd_C"/>
    <property type="match status" value="1"/>
</dbReference>
<proteinExistence type="inferred from homology"/>
<dbReference type="OrthoDB" id="9801795at2"/>
<accession>A0A143HQ09</accession>
<dbReference type="STRING" id="252514.A3224_15615"/>
<comment type="similarity">
    <text evidence="1">Belongs to the acetyl-CoA hydrolase/transferase family.</text>
</comment>
<evidence type="ECO:0000256" key="1">
    <source>
        <dbReference type="ARBA" id="ARBA00009632"/>
    </source>
</evidence>
<dbReference type="GO" id="GO:0008775">
    <property type="term" value="F:acetate CoA-transferase activity"/>
    <property type="evidence" value="ECO:0007669"/>
    <property type="project" value="InterPro"/>
</dbReference>
<dbReference type="NCBIfam" id="TIGR03458">
    <property type="entry name" value="YgfH_subfam"/>
    <property type="match status" value="1"/>
</dbReference>
<dbReference type="GO" id="GO:0006084">
    <property type="term" value="P:acetyl-CoA metabolic process"/>
    <property type="evidence" value="ECO:0007669"/>
    <property type="project" value="InterPro"/>
</dbReference>
<feature type="binding site" evidence="3">
    <location>
        <position position="409"/>
    </location>
    <ligand>
        <name>CoA</name>
        <dbReference type="ChEBI" id="CHEBI:57287"/>
    </ligand>
</feature>
<feature type="binding site" evidence="3">
    <location>
        <position position="389"/>
    </location>
    <ligand>
        <name>CoA</name>
        <dbReference type="ChEBI" id="CHEBI:57287"/>
    </ligand>
</feature>